<name>A0ABV4CJT6_9PSEU</name>
<keyword evidence="2" id="KW-1185">Reference proteome</keyword>
<evidence type="ECO:0000313" key="1">
    <source>
        <dbReference type="EMBL" id="MEY8040377.1"/>
    </source>
</evidence>
<organism evidence="1 2">
    <name type="scientific">Saccharopolyspora cebuensis</name>
    <dbReference type="NCBI Taxonomy" id="418759"/>
    <lineage>
        <taxon>Bacteria</taxon>
        <taxon>Bacillati</taxon>
        <taxon>Actinomycetota</taxon>
        <taxon>Actinomycetes</taxon>
        <taxon>Pseudonocardiales</taxon>
        <taxon>Pseudonocardiaceae</taxon>
        <taxon>Saccharopolyspora</taxon>
    </lineage>
</organism>
<dbReference type="RefSeq" id="WP_345367289.1">
    <property type="nucleotide sequence ID" value="NZ_BAABII010000018.1"/>
</dbReference>
<reference evidence="1 2" key="1">
    <citation type="submission" date="2024-08" db="EMBL/GenBank/DDBJ databases">
        <title>Genome mining of Saccharopolyspora cebuensis PGLac3 from Nigerian medicinal plant.</title>
        <authorList>
            <person name="Ezeobiora C.E."/>
            <person name="Igbokwe N.H."/>
            <person name="Amin D.H."/>
            <person name="Mendie U.E."/>
        </authorList>
    </citation>
    <scope>NUCLEOTIDE SEQUENCE [LARGE SCALE GENOMIC DNA]</scope>
    <source>
        <strain evidence="1 2">PGLac3</strain>
    </source>
</reference>
<evidence type="ECO:0000313" key="2">
    <source>
        <dbReference type="Proteomes" id="UP001564626"/>
    </source>
</evidence>
<protein>
    <submittedName>
        <fullName evidence="1">Uncharacterized protein</fullName>
    </submittedName>
</protein>
<proteinExistence type="predicted"/>
<gene>
    <name evidence="1" type="ORF">AB8O55_13305</name>
</gene>
<sequence length="101" mass="10696">MNAAGWLTAGLAVAALTGMWALRRCSGGRHGGAGVGATSAWQVIEQCRPASAPRPPRWITMRGDLADALADEPTRVLPRVPAPRAPDPELLVRVLDGLHRL</sequence>
<dbReference type="EMBL" id="JBGEHV010000021">
    <property type="protein sequence ID" value="MEY8040377.1"/>
    <property type="molecule type" value="Genomic_DNA"/>
</dbReference>
<dbReference type="Proteomes" id="UP001564626">
    <property type="component" value="Unassembled WGS sequence"/>
</dbReference>
<accession>A0ABV4CJT6</accession>
<comment type="caution">
    <text evidence="1">The sequence shown here is derived from an EMBL/GenBank/DDBJ whole genome shotgun (WGS) entry which is preliminary data.</text>
</comment>